<dbReference type="PANTHER" id="PTHR34040:SF7">
    <property type="entry name" value="SURFACE PRESENTATION OF ANTIGENS PROTEIN SPAQ"/>
    <property type="match status" value="1"/>
</dbReference>
<keyword evidence="7 8" id="KW-0472">Membrane</keyword>
<dbReference type="InterPro" id="IPR006306">
    <property type="entry name" value="T3SS_HrpO"/>
</dbReference>
<comment type="caution">
    <text evidence="9">The sequence shown here is derived from an EMBL/GenBank/DDBJ whole genome shotgun (WGS) entry which is preliminary data.</text>
</comment>
<dbReference type="PIRSF" id="PIRSF004669">
    <property type="entry name" value="FliQ"/>
    <property type="match status" value="1"/>
</dbReference>
<evidence type="ECO:0000256" key="5">
    <source>
        <dbReference type="ARBA" id="ARBA00022989"/>
    </source>
</evidence>
<evidence type="ECO:0000313" key="9">
    <source>
        <dbReference type="EMBL" id="MCY0389756.1"/>
    </source>
</evidence>
<evidence type="ECO:0000256" key="2">
    <source>
        <dbReference type="ARBA" id="ARBA00006156"/>
    </source>
</evidence>
<feature type="transmembrane region" description="Helical" evidence="8">
    <location>
        <begin position="50"/>
        <end position="69"/>
    </location>
</feature>
<name>A0ABT3ZT79_9BURK</name>
<dbReference type="EMBL" id="JAPMXC010000012">
    <property type="protein sequence ID" value="MCY0389756.1"/>
    <property type="molecule type" value="Genomic_DNA"/>
</dbReference>
<keyword evidence="6" id="KW-0843">Virulence</keyword>
<keyword evidence="10" id="KW-1185">Reference proteome</keyword>
<dbReference type="PRINTS" id="PR00952">
    <property type="entry name" value="TYPE3IMQPROT"/>
</dbReference>
<evidence type="ECO:0000256" key="6">
    <source>
        <dbReference type="ARBA" id="ARBA00023026"/>
    </source>
</evidence>
<evidence type="ECO:0000313" key="10">
    <source>
        <dbReference type="Proteomes" id="UP001082899"/>
    </source>
</evidence>
<dbReference type="RefSeq" id="WP_267849685.1">
    <property type="nucleotide sequence ID" value="NZ_JAPMXC010000012.1"/>
</dbReference>
<evidence type="ECO:0000256" key="1">
    <source>
        <dbReference type="ARBA" id="ARBA00004651"/>
    </source>
</evidence>
<reference evidence="9" key="1">
    <citation type="submission" date="2022-11" db="EMBL/GenBank/DDBJ databases">
        <title>Robbsia betulipollinis sp. nov., isolated from pollen of birch (Betula pendula).</title>
        <authorList>
            <person name="Shi H."/>
            <person name="Ambika Manirajan B."/>
            <person name="Ratering S."/>
            <person name="Geissler-Plaum R."/>
            <person name="Schnell S."/>
        </authorList>
    </citation>
    <scope>NUCLEOTIDE SEQUENCE</scope>
    <source>
        <strain evidence="9">Bb-Pol-6</strain>
    </source>
</reference>
<dbReference type="PANTHER" id="PTHR34040">
    <property type="entry name" value="FLAGELLAR BIOSYNTHETIC PROTEIN FLIQ"/>
    <property type="match status" value="1"/>
</dbReference>
<keyword evidence="5 8" id="KW-1133">Transmembrane helix</keyword>
<keyword evidence="4 8" id="KW-0812">Transmembrane</keyword>
<gene>
    <name evidence="9" type="primary">sctS</name>
    <name evidence="9" type="ORF">OVY01_21675</name>
</gene>
<dbReference type="NCBIfam" id="TIGR01403">
    <property type="entry name" value="fliQ_rel_III"/>
    <property type="match status" value="1"/>
</dbReference>
<comment type="subcellular location">
    <subcellularLocation>
        <location evidence="1">Cell membrane</location>
        <topology evidence="1">Multi-pass membrane protein</topology>
    </subcellularLocation>
</comment>
<evidence type="ECO:0000256" key="3">
    <source>
        <dbReference type="ARBA" id="ARBA00022475"/>
    </source>
</evidence>
<dbReference type="Pfam" id="PF01313">
    <property type="entry name" value="Bac_export_3"/>
    <property type="match status" value="1"/>
</dbReference>
<organism evidence="9 10">
    <name type="scientific">Robbsia betulipollinis</name>
    <dbReference type="NCBI Taxonomy" id="2981849"/>
    <lineage>
        <taxon>Bacteria</taxon>
        <taxon>Pseudomonadati</taxon>
        <taxon>Pseudomonadota</taxon>
        <taxon>Betaproteobacteria</taxon>
        <taxon>Burkholderiales</taxon>
        <taxon>Burkholderiaceae</taxon>
        <taxon>Robbsia</taxon>
    </lineage>
</organism>
<evidence type="ECO:0000256" key="4">
    <source>
        <dbReference type="ARBA" id="ARBA00022692"/>
    </source>
</evidence>
<evidence type="ECO:0000256" key="7">
    <source>
        <dbReference type="ARBA" id="ARBA00023136"/>
    </source>
</evidence>
<dbReference type="Proteomes" id="UP001082899">
    <property type="component" value="Unassembled WGS sequence"/>
</dbReference>
<protein>
    <submittedName>
        <fullName evidence="9">Type III secretion system export apparatus subunit SctS</fullName>
    </submittedName>
</protein>
<proteinExistence type="inferred from homology"/>
<dbReference type="InterPro" id="IPR002191">
    <property type="entry name" value="Bac_export_3"/>
</dbReference>
<feature type="transmembrane region" description="Helical" evidence="8">
    <location>
        <begin position="12"/>
        <end position="38"/>
    </location>
</feature>
<sequence length="91" mass="9764">MNDEIIALTTQALFLAFRLSLPVVLASAGVGVVVSLIQAVTHIQDQTLPFLLKLGVAVATLFVTGYWMFNELDRFAQRVFALLAATGRGAA</sequence>
<keyword evidence="3" id="KW-1003">Cell membrane</keyword>
<comment type="similarity">
    <text evidence="2">Belongs to the FliQ/MopD/SpaQ family.</text>
</comment>
<evidence type="ECO:0000256" key="8">
    <source>
        <dbReference type="SAM" id="Phobius"/>
    </source>
</evidence>
<accession>A0ABT3ZT79</accession>